<organism evidence="2 3">
    <name type="scientific">Polaromonas aquatica</name>
    <dbReference type="NCBI Taxonomy" id="332657"/>
    <lineage>
        <taxon>Bacteria</taxon>
        <taxon>Pseudomonadati</taxon>
        <taxon>Pseudomonadota</taxon>
        <taxon>Betaproteobacteria</taxon>
        <taxon>Burkholderiales</taxon>
        <taxon>Comamonadaceae</taxon>
        <taxon>Polaromonas</taxon>
    </lineage>
</organism>
<reference evidence="3" key="1">
    <citation type="journal article" date="2019" name="Int. J. Syst. Evol. Microbiol.">
        <title>The Global Catalogue of Microorganisms (GCM) 10K type strain sequencing project: providing services to taxonomists for standard genome sequencing and annotation.</title>
        <authorList>
            <consortium name="The Broad Institute Genomics Platform"/>
            <consortium name="The Broad Institute Genome Sequencing Center for Infectious Disease"/>
            <person name="Wu L."/>
            <person name="Ma J."/>
        </authorList>
    </citation>
    <scope>NUCLEOTIDE SEQUENCE [LARGE SCALE GENOMIC DNA]</scope>
    <source>
        <strain evidence="3">CCUG 39402</strain>
    </source>
</reference>
<dbReference type="RefSeq" id="WP_371434850.1">
    <property type="nucleotide sequence ID" value="NZ_JBHSRS010000079.1"/>
</dbReference>
<keyword evidence="3" id="KW-1185">Reference proteome</keyword>
<comment type="caution">
    <text evidence="2">The sequence shown here is derived from an EMBL/GenBank/DDBJ whole genome shotgun (WGS) entry which is preliminary data.</text>
</comment>
<name>A0ABW1TYA2_9BURK</name>
<dbReference type="Pfam" id="PF05656">
    <property type="entry name" value="DUF805"/>
    <property type="match status" value="1"/>
</dbReference>
<evidence type="ECO:0000313" key="2">
    <source>
        <dbReference type="EMBL" id="MFC6282646.1"/>
    </source>
</evidence>
<proteinExistence type="predicted"/>
<keyword evidence="1" id="KW-0812">Transmembrane</keyword>
<sequence>MNPGQSISSCFRKYATFSGRASRSEFWWFFVFQIGTMVLAALIHEIAYYLVSLALLLPAVTVSARRLHDIGKSGWWMLISAVPVLGLIFIAWAAKKGDEGVNTYGPAPVPPVAQVAPGAQ</sequence>
<evidence type="ECO:0000256" key="1">
    <source>
        <dbReference type="SAM" id="Phobius"/>
    </source>
</evidence>
<dbReference type="InterPro" id="IPR008523">
    <property type="entry name" value="DUF805"/>
</dbReference>
<keyword evidence="1" id="KW-1133">Transmembrane helix</keyword>
<dbReference type="PANTHER" id="PTHR34980">
    <property type="entry name" value="INNER MEMBRANE PROTEIN-RELATED-RELATED"/>
    <property type="match status" value="1"/>
</dbReference>
<evidence type="ECO:0000313" key="3">
    <source>
        <dbReference type="Proteomes" id="UP001596270"/>
    </source>
</evidence>
<dbReference type="EMBL" id="JBHSRS010000079">
    <property type="protein sequence ID" value="MFC6282646.1"/>
    <property type="molecule type" value="Genomic_DNA"/>
</dbReference>
<dbReference type="PANTHER" id="PTHR34980:SF2">
    <property type="entry name" value="INNER MEMBRANE PROTEIN YHAH-RELATED"/>
    <property type="match status" value="1"/>
</dbReference>
<dbReference type="Proteomes" id="UP001596270">
    <property type="component" value="Unassembled WGS sequence"/>
</dbReference>
<protein>
    <submittedName>
        <fullName evidence="2">DUF805 domain-containing protein</fullName>
    </submittedName>
</protein>
<accession>A0ABW1TYA2</accession>
<feature type="transmembrane region" description="Helical" evidence="1">
    <location>
        <begin position="26"/>
        <end position="43"/>
    </location>
</feature>
<keyword evidence="1" id="KW-0472">Membrane</keyword>
<gene>
    <name evidence="2" type="ORF">ACFQND_15580</name>
</gene>
<feature type="transmembrane region" description="Helical" evidence="1">
    <location>
        <begin position="74"/>
        <end position="94"/>
    </location>
</feature>